<dbReference type="EC" id="3.2.1.4" evidence="9"/>
<evidence type="ECO:0000256" key="8">
    <source>
        <dbReference type="PROSITE-ProRule" id="PRU10060"/>
    </source>
</evidence>
<dbReference type="GO" id="GO:0008810">
    <property type="term" value="F:cellulase activity"/>
    <property type="evidence" value="ECO:0007669"/>
    <property type="project" value="UniProtKB-EC"/>
</dbReference>
<keyword evidence="7 8" id="KW-0624">Polysaccharide degradation</keyword>
<evidence type="ECO:0000256" key="1">
    <source>
        <dbReference type="ARBA" id="ARBA00000966"/>
    </source>
</evidence>
<dbReference type="Gene3D" id="1.50.10.10">
    <property type="match status" value="1"/>
</dbReference>
<feature type="signal peptide" evidence="9">
    <location>
        <begin position="1"/>
        <end position="19"/>
    </location>
</feature>
<dbReference type="SUPFAM" id="SSF48208">
    <property type="entry name" value="Six-hairpin glycosidases"/>
    <property type="match status" value="1"/>
</dbReference>
<keyword evidence="5 8" id="KW-0119">Carbohydrate metabolism</keyword>
<dbReference type="EMBL" id="MF993566">
    <property type="protein sequence ID" value="AXQ39854.1"/>
    <property type="molecule type" value="mRNA"/>
</dbReference>
<evidence type="ECO:0000256" key="9">
    <source>
        <dbReference type="RuleBase" id="RU361166"/>
    </source>
</evidence>
<evidence type="ECO:0000256" key="3">
    <source>
        <dbReference type="ARBA" id="ARBA00022801"/>
    </source>
</evidence>
<proteinExistence type="evidence at transcript level"/>
<protein>
    <recommendedName>
        <fullName evidence="9">Endoglucanase</fullName>
        <ecNumber evidence="9">3.2.1.4</ecNumber>
    </recommendedName>
</protein>
<comment type="catalytic activity">
    <reaction evidence="1 9">
        <text>Endohydrolysis of (1-&gt;4)-beta-D-glucosidic linkages in cellulose, lichenin and cereal beta-D-glucans.</text>
        <dbReference type="EC" id="3.2.1.4"/>
    </reaction>
</comment>
<dbReference type="InterPro" id="IPR008928">
    <property type="entry name" value="6-hairpin_glycosidase_sf"/>
</dbReference>
<dbReference type="AlphaFoldDB" id="A0A5A4M013"/>
<keyword evidence="4 9" id="KW-0136">Cellulose degradation</keyword>
<dbReference type="InterPro" id="IPR001701">
    <property type="entry name" value="Glyco_hydro_9"/>
</dbReference>
<keyword evidence="6 8" id="KW-0326">Glycosidase</keyword>
<name>A0A5A4M013_MASDA</name>
<feature type="chain" id="PRO_5023027686" description="Endoglucanase" evidence="9">
    <location>
        <begin position="20"/>
        <end position="460"/>
    </location>
</feature>
<feature type="active site" evidence="8">
    <location>
        <position position="422"/>
    </location>
</feature>
<evidence type="ECO:0000256" key="4">
    <source>
        <dbReference type="ARBA" id="ARBA00023001"/>
    </source>
</evidence>
<feature type="domain" description="Glycoside hydrolase family 9" evidence="10">
    <location>
        <begin position="24"/>
        <end position="443"/>
    </location>
</feature>
<dbReference type="GO" id="GO:0030245">
    <property type="term" value="P:cellulose catabolic process"/>
    <property type="evidence" value="ECO:0007669"/>
    <property type="project" value="UniProtKB-KW"/>
</dbReference>
<evidence type="ECO:0000256" key="5">
    <source>
        <dbReference type="ARBA" id="ARBA00023277"/>
    </source>
</evidence>
<dbReference type="PANTHER" id="PTHR22298">
    <property type="entry name" value="ENDO-1,4-BETA-GLUCANASE"/>
    <property type="match status" value="1"/>
</dbReference>
<keyword evidence="9" id="KW-0732">Signal</keyword>
<dbReference type="InterPro" id="IPR012341">
    <property type="entry name" value="6hp_glycosidase-like_sf"/>
</dbReference>
<dbReference type="Pfam" id="PF00759">
    <property type="entry name" value="Glyco_hydro_9"/>
    <property type="match status" value="1"/>
</dbReference>
<keyword evidence="3 8" id="KW-0378">Hydrolase</keyword>
<dbReference type="PROSITE" id="PS00698">
    <property type="entry name" value="GH9_3"/>
    <property type="match status" value="1"/>
</dbReference>
<sequence length="460" mass="51858">MRDFLVLAMVATLSAVVVASDYNYSRVLELSLLFYEAQRSGKLPPDNRVPWRGDSALGDRGQNGEDLTGGYYDAGDFVKFGFTMASTTTLLAWGYLSYRDAYEAAGQAKYGLSAIKWAADYFIKCHVSPNELYGQVGDFNLDHTFWGRPEDLNMSRPAYKIDAQHPGSDLAGETAAALAAVSIVFRHVNPSYADKCLEHAKQLYRFASQYRGLYHEAIKGAAQYYESTDYGDELTWAAAWLYKATDDPQFLDEAEHHYMKFRLKERPNEFFYNKKVAGVQILLAQLTRQPEYMDAAQAFCDFTVNYQKKTPKGLVYIDKFGTLCHAANVAFVCLQAADAGISPSRYREFARRQIDYMLGDSGRSYVVGFGHNYPKQPHHAASSCPMRPAPCGWDAFNWSRENPQLLKGALVSGPDENDHYMDKREEYVYNEVTLDYNAGFQSAVAGLRHLQLEAIDSNRT</sequence>
<feature type="active site" evidence="8">
    <location>
        <position position="431"/>
    </location>
</feature>
<evidence type="ECO:0000256" key="6">
    <source>
        <dbReference type="ARBA" id="ARBA00023295"/>
    </source>
</evidence>
<evidence type="ECO:0000313" key="11">
    <source>
        <dbReference type="EMBL" id="AXQ39854.1"/>
    </source>
</evidence>
<comment type="similarity">
    <text evidence="2 8 9">Belongs to the glycosyl hydrolase 9 (cellulase E) family.</text>
</comment>
<evidence type="ECO:0000259" key="10">
    <source>
        <dbReference type="Pfam" id="PF00759"/>
    </source>
</evidence>
<dbReference type="InterPro" id="IPR033126">
    <property type="entry name" value="Glyco_hydro_9_Asp/Glu_AS"/>
</dbReference>
<accession>A0A5A4M013</accession>
<evidence type="ECO:0000256" key="2">
    <source>
        <dbReference type="ARBA" id="ARBA00007072"/>
    </source>
</evidence>
<reference evidence="11" key="1">
    <citation type="submission" date="2017-09" db="EMBL/GenBank/DDBJ databases">
        <title>Enzyme Expansion in Insect Cellulases and Polyneoptera Evolution.</title>
        <authorList>
            <person name="Shelomi M."/>
            <person name="Pauchet Y."/>
        </authorList>
    </citation>
    <scope>NUCLEOTIDE SEQUENCE</scope>
    <source>
        <strain evidence="11">MaDa5</strain>
    </source>
</reference>
<organism evidence="11">
    <name type="scientific">Mastotermes darwiniensis</name>
    <name type="common">Giant northern termite</name>
    <dbReference type="NCBI Taxonomy" id="13139"/>
    <lineage>
        <taxon>Eukaryota</taxon>
        <taxon>Metazoa</taxon>
        <taxon>Ecdysozoa</taxon>
        <taxon>Arthropoda</taxon>
        <taxon>Hexapoda</taxon>
        <taxon>Insecta</taxon>
        <taxon>Pterygota</taxon>
        <taxon>Neoptera</taxon>
        <taxon>Polyneoptera</taxon>
        <taxon>Dictyoptera</taxon>
        <taxon>Blattodea</taxon>
        <taxon>Blattoidea</taxon>
        <taxon>Termitoidae</taxon>
        <taxon>Mastotermitidae</taxon>
        <taxon>Mastotermes</taxon>
    </lineage>
</organism>
<evidence type="ECO:0000256" key="7">
    <source>
        <dbReference type="ARBA" id="ARBA00023326"/>
    </source>
</evidence>